<proteinExistence type="predicted"/>
<dbReference type="Proteomes" id="UP000013941">
    <property type="component" value="Chromosome"/>
</dbReference>
<dbReference type="OrthoDB" id="385821at2"/>
<dbReference type="RefSeq" id="WP_015638283.1">
    <property type="nucleotide sequence ID" value="NC_021236.1"/>
</dbReference>
<dbReference type="AlphaFoldDB" id="R4S263"/>
<evidence type="ECO:0000313" key="2">
    <source>
        <dbReference type="Proteomes" id="UP000013941"/>
    </source>
</evidence>
<organism evidence="1 2">
    <name type="scientific">Strawberry lethal yellows phytoplasma (CPA) str. NZSb11</name>
    <dbReference type="NCBI Taxonomy" id="980422"/>
    <lineage>
        <taxon>Bacteria</taxon>
        <taxon>Bacillati</taxon>
        <taxon>Mycoplasmatota</taxon>
        <taxon>Mollicutes</taxon>
        <taxon>Acholeplasmatales</taxon>
        <taxon>Acholeplasmataceae</taxon>
        <taxon>Candidatus Phytoplasma</taxon>
        <taxon>16SrXII (Stolbur group)</taxon>
    </lineage>
</organism>
<accession>R4S263</accession>
<dbReference type="EMBL" id="CP002548">
    <property type="protein sequence ID" value="AGL90893.1"/>
    <property type="molecule type" value="Genomic_DNA"/>
</dbReference>
<protein>
    <submittedName>
        <fullName evidence="1">Uncharacterized protein</fullName>
    </submittedName>
</protein>
<dbReference type="HOGENOM" id="CLU_034844_0_0_14"/>
<dbReference type="KEGG" id="nzs:SLY_0979"/>
<name>R4S263_PHYAS</name>
<reference evidence="1 2" key="1">
    <citation type="journal article" date="2013" name="BMC Genomics">
        <title>Comparison of the complete genome sequence of two closely related isolates of 'Candidatus Phytoplasma australiense' reveals genome plasticity.</title>
        <authorList>
            <person name="Andersen M.T."/>
            <person name="Liefting L.W."/>
            <person name="Havukkala I."/>
            <person name="Beever R.E."/>
        </authorList>
    </citation>
    <scope>NUCLEOTIDE SEQUENCE [LARGE SCALE GENOMIC DNA]</scope>
    <source>
        <strain evidence="1 2">NZSb11</strain>
    </source>
</reference>
<evidence type="ECO:0000313" key="1">
    <source>
        <dbReference type="EMBL" id="AGL90893.1"/>
    </source>
</evidence>
<sequence>MLLIIIFNFVPCINANSSFFNSQNKTKIKLADYETLKQEWLATQPKMKRYDIPVLSKESIHEILKYFNIETSTYGLNKKPTYNSYANNSLIWYFKNPPAGLICVFFKARQNPFKEQYPQACDKYTLDDFLKYEIAIEEAFVFWDANKQPTQTNVNITFVKQNIYASDNKEKAINEYLIKNKIIKEPKLTKLGCYNATPTTGLVVPLPSINYTTYEKDNEIKNWLLQAQKEYNHKTSSKEIQFPRFWNDKPFTYKIVPKIDFYKTGFRESGSGYRAYSEMIERNTIQGESIQKAPGKYYCTPSIDMHKIRYDTYGVGLVFSEPVSELEPPQQQQIEAIYFDDGIRFFPESSQTYTIKDLLKLSNGAKNIYLFSFTTKKRIKEIKLPDAIDPYQAIRDWKRENNLYTFPPLVQEDDYVERSENRDAGFEITSPAYKKISIPYLIKLVKHTFETTDCCYYLVCKNDTLQLQLAKQYRDAYAEWFKQCYIKAGGSYSAGEIRDKFGRSSRDIYNEEGKECRYYYVTNTFIDDWFVNGSYCSGSNNTFNNFYDTTPPPKKPQELNIN</sequence>
<gene>
    <name evidence="1" type="ORF">SLY_0979</name>
</gene>
<keyword evidence="2" id="KW-1185">Reference proteome</keyword>
<dbReference type="PATRIC" id="fig|980422.3.peg.899"/>